<dbReference type="RefSeq" id="WP_311353262.1">
    <property type="nucleotide sequence ID" value="NZ_JAVRHR010000006.1"/>
</dbReference>
<sequence length="189" mass="20818">MSRIKTIFGILLVALTLSCEGPEGPPGLNGFDGLDGLDGQDGVNILGQVLEIEGTFEAANDYSIFFEFPQSVEVFESDLVLVYLLFEQTDDPDGGDPIDVWRLLPQTRILDQGLLQYNYDHTFLDVNIFLESDFDLATLPAGDTDNQIFRIAVVPAEFGVDNTIDTSNLNSIMDALKMDINGIDKVSFD</sequence>
<evidence type="ECO:0000313" key="1">
    <source>
        <dbReference type="EMBL" id="MDT0608530.1"/>
    </source>
</evidence>
<reference evidence="1 2" key="1">
    <citation type="submission" date="2023-09" db="EMBL/GenBank/DDBJ databases">
        <authorList>
            <person name="Rey-Velasco X."/>
        </authorList>
    </citation>
    <scope>NUCLEOTIDE SEQUENCE [LARGE SCALE GENOMIC DNA]</scope>
    <source>
        <strain evidence="1 2">F388</strain>
    </source>
</reference>
<name>A0ABU3AEB8_9FLAO</name>
<organism evidence="1 2">
    <name type="scientific">Croceitalea rosinachiae</name>
    <dbReference type="NCBI Taxonomy" id="3075596"/>
    <lineage>
        <taxon>Bacteria</taxon>
        <taxon>Pseudomonadati</taxon>
        <taxon>Bacteroidota</taxon>
        <taxon>Flavobacteriia</taxon>
        <taxon>Flavobacteriales</taxon>
        <taxon>Flavobacteriaceae</taxon>
        <taxon>Croceitalea</taxon>
    </lineage>
</organism>
<comment type="caution">
    <text evidence="1">The sequence shown here is derived from an EMBL/GenBank/DDBJ whole genome shotgun (WGS) entry which is preliminary data.</text>
</comment>
<protein>
    <submittedName>
        <fullName evidence="1">Collagen-like protein</fullName>
    </submittedName>
</protein>
<dbReference type="Proteomes" id="UP001255246">
    <property type="component" value="Unassembled WGS sequence"/>
</dbReference>
<evidence type="ECO:0000313" key="2">
    <source>
        <dbReference type="Proteomes" id="UP001255246"/>
    </source>
</evidence>
<proteinExistence type="predicted"/>
<gene>
    <name evidence="1" type="ORF">RM706_15940</name>
</gene>
<accession>A0ABU3AEB8</accession>
<dbReference type="EMBL" id="JAVRHR010000006">
    <property type="protein sequence ID" value="MDT0608530.1"/>
    <property type="molecule type" value="Genomic_DNA"/>
</dbReference>
<dbReference type="PROSITE" id="PS51257">
    <property type="entry name" value="PROKAR_LIPOPROTEIN"/>
    <property type="match status" value="1"/>
</dbReference>
<keyword evidence="2" id="KW-1185">Reference proteome</keyword>